<dbReference type="InterPro" id="IPR032675">
    <property type="entry name" value="LRR_dom_sf"/>
</dbReference>
<evidence type="ECO:0000256" key="4">
    <source>
        <dbReference type="ARBA" id="ARBA00022692"/>
    </source>
</evidence>
<evidence type="ECO:0000256" key="3">
    <source>
        <dbReference type="ARBA" id="ARBA00022614"/>
    </source>
</evidence>
<sequence length="892" mass="102965">MAFSNASIEFISSTCPLRNLADNWIDPDSSLKKLLLRSTQFTKIPSGIGNLRYLKVLEMSKGMLETITDEIRPMMRLQKLILKFNHIYNISVGAFFGNPDLEVIDLSQNSLTFLEPGTFDPCEKLYKIVLEKNRIKSSVGLFGIPKLQEIYLSENNLTSFEDVFLNETELKILDLGQNNIKEIKEDFGKNIRNLEVLFLDNCSLVQLPSTIFQHMSELKEINLKANKLENIPPGLFHNLGSLVELDLSKNRIVSLEGAFLGNDMLRKIVLSENFIEKCGDMFHGMQSLVSVDFTQNHLQVIENDDFSSSPLLKDLLLGKNAINRLDSDAFADLRHLQKLNLRQNYIYSLNRSVRDLPELKELDLSDNNLKKIDVKDMENLQNLKRLYLAKNELESVQGAFRNLRSVTFLQLNNNNLNTLTRSTFPKEFQVQNMSLSGNKWHCDCRLSWFRNWRIDKNLYIKRALKRIRCASPPEFLSKALEQLTTLNVWPKNCDPACECKCVAGDVGYHVRVDCSNRGLTEAPSILPDAIGELLLQNNLLTGSTKMDLSIFTQLKVLNLENNNVTKMDFRLPSNIQTLMLANNNITRFIAPYAPENITWTLSGNPWTCDCAAEWFWKFMNTQDNKVLDRNFTRCNYNEKREETRGRLFIEIAKFEICPPPFVILYVSLATALVAFAILAIASHLGYRRYQYHIKVWFYSQGMHWLKKDYDCPGQIDVYLAFDDRDTDSVKKHILPGLENFEREGYSIYIPQKNAIAGDFKFQQDVEMASNSKRIIFLLSPNYIENGEAMALFRAMHAMCLKEHMYRIILVFLTKIPELEDVELKTAMEATKCLHVGDKLFWESIKFRMPNFQRRATKMKFQNNMKSVIAHSCFLVNLNLTVKTYLITFIRCL</sequence>
<comment type="subcellular location">
    <subcellularLocation>
        <location evidence="1">Membrane</location>
        <topology evidence="1">Single-pass type I membrane protein</topology>
    </subcellularLocation>
</comment>
<dbReference type="Proteomes" id="UP000827092">
    <property type="component" value="Unassembled WGS sequence"/>
</dbReference>
<dbReference type="GO" id="GO:0006955">
    <property type="term" value="P:immune response"/>
    <property type="evidence" value="ECO:0007669"/>
    <property type="project" value="InterPro"/>
</dbReference>
<dbReference type="PRINTS" id="PR00019">
    <property type="entry name" value="LEURICHRPT"/>
</dbReference>
<comment type="similarity">
    <text evidence="2">Belongs to the Toll-like receptor family.</text>
</comment>
<evidence type="ECO:0000259" key="12">
    <source>
        <dbReference type="PROSITE" id="PS50104"/>
    </source>
</evidence>
<dbReference type="GO" id="GO:0004888">
    <property type="term" value="F:transmembrane signaling receptor activity"/>
    <property type="evidence" value="ECO:0007669"/>
    <property type="project" value="InterPro"/>
</dbReference>
<keyword evidence="9" id="KW-0675">Receptor</keyword>
<dbReference type="SMART" id="SM00013">
    <property type="entry name" value="LRRNT"/>
    <property type="match status" value="1"/>
</dbReference>
<dbReference type="PANTHER" id="PTHR24365:SF541">
    <property type="entry name" value="PROTEIN TOLL-RELATED"/>
    <property type="match status" value="1"/>
</dbReference>
<evidence type="ECO:0000313" key="14">
    <source>
        <dbReference type="Proteomes" id="UP000827092"/>
    </source>
</evidence>
<dbReference type="PROSITE" id="PS50104">
    <property type="entry name" value="TIR"/>
    <property type="match status" value="1"/>
</dbReference>
<dbReference type="EMBL" id="JAFNEN010000151">
    <property type="protein sequence ID" value="KAG8191832.1"/>
    <property type="molecule type" value="Genomic_DNA"/>
</dbReference>
<dbReference type="AlphaFoldDB" id="A0AAV6V5E4"/>
<name>A0AAV6V5E4_9ARAC</name>
<gene>
    <name evidence="13" type="ORF">JTE90_022821</name>
</gene>
<dbReference type="Pfam" id="PF13855">
    <property type="entry name" value="LRR_8"/>
    <property type="match status" value="4"/>
</dbReference>
<keyword evidence="5" id="KW-0732">Signal</keyword>
<dbReference type="InterPro" id="IPR000483">
    <property type="entry name" value="Cys-rich_flank_reg_C"/>
</dbReference>
<evidence type="ECO:0000256" key="9">
    <source>
        <dbReference type="ARBA" id="ARBA00023170"/>
    </source>
</evidence>
<dbReference type="Gene3D" id="3.40.50.10140">
    <property type="entry name" value="Toll/interleukin-1 receptor homology (TIR) domain"/>
    <property type="match status" value="1"/>
</dbReference>
<evidence type="ECO:0000256" key="2">
    <source>
        <dbReference type="ARBA" id="ARBA00009634"/>
    </source>
</evidence>
<dbReference type="InterPro" id="IPR017241">
    <property type="entry name" value="Toll-like_receptor"/>
</dbReference>
<evidence type="ECO:0000256" key="11">
    <source>
        <dbReference type="SAM" id="Phobius"/>
    </source>
</evidence>
<comment type="caution">
    <text evidence="13">The sequence shown here is derived from an EMBL/GenBank/DDBJ whole genome shotgun (WGS) entry which is preliminary data.</text>
</comment>
<accession>A0AAV6V5E4</accession>
<evidence type="ECO:0000256" key="7">
    <source>
        <dbReference type="ARBA" id="ARBA00022989"/>
    </source>
</evidence>
<dbReference type="InterPro" id="IPR035897">
    <property type="entry name" value="Toll_tir_struct_dom_sf"/>
</dbReference>
<feature type="transmembrane region" description="Helical" evidence="11">
    <location>
        <begin position="867"/>
        <end position="889"/>
    </location>
</feature>
<reference evidence="13 14" key="1">
    <citation type="journal article" date="2022" name="Nat. Ecol. Evol.">
        <title>A masculinizing supergene underlies an exaggerated male reproductive morph in a spider.</title>
        <authorList>
            <person name="Hendrickx F."/>
            <person name="De Corte Z."/>
            <person name="Sonet G."/>
            <person name="Van Belleghem S.M."/>
            <person name="Kostlbacher S."/>
            <person name="Vangestel C."/>
        </authorList>
    </citation>
    <scope>NUCLEOTIDE SEQUENCE [LARGE SCALE GENOMIC DNA]</scope>
    <source>
        <strain evidence="13">W744_W776</strain>
    </source>
</reference>
<organism evidence="13 14">
    <name type="scientific">Oedothorax gibbosus</name>
    <dbReference type="NCBI Taxonomy" id="931172"/>
    <lineage>
        <taxon>Eukaryota</taxon>
        <taxon>Metazoa</taxon>
        <taxon>Ecdysozoa</taxon>
        <taxon>Arthropoda</taxon>
        <taxon>Chelicerata</taxon>
        <taxon>Arachnida</taxon>
        <taxon>Araneae</taxon>
        <taxon>Araneomorphae</taxon>
        <taxon>Entelegynae</taxon>
        <taxon>Araneoidea</taxon>
        <taxon>Linyphiidae</taxon>
        <taxon>Erigoninae</taxon>
        <taxon>Oedothorax</taxon>
    </lineage>
</organism>
<feature type="transmembrane region" description="Helical" evidence="11">
    <location>
        <begin position="662"/>
        <end position="686"/>
    </location>
</feature>
<keyword evidence="14" id="KW-1185">Reference proteome</keyword>
<keyword evidence="7 11" id="KW-1133">Transmembrane helix</keyword>
<dbReference type="Pfam" id="PF01582">
    <property type="entry name" value="TIR"/>
    <property type="match status" value="1"/>
</dbReference>
<feature type="domain" description="TIR" evidence="12">
    <location>
        <begin position="713"/>
        <end position="859"/>
    </location>
</feature>
<dbReference type="SMART" id="SM00365">
    <property type="entry name" value="LRR_SD22"/>
    <property type="match status" value="8"/>
</dbReference>
<dbReference type="Gene3D" id="3.80.10.10">
    <property type="entry name" value="Ribonuclease Inhibitor"/>
    <property type="match status" value="5"/>
</dbReference>
<evidence type="ECO:0000256" key="5">
    <source>
        <dbReference type="ARBA" id="ARBA00022729"/>
    </source>
</evidence>
<evidence type="ECO:0000313" key="13">
    <source>
        <dbReference type="EMBL" id="KAG8191832.1"/>
    </source>
</evidence>
<dbReference type="InterPro" id="IPR001611">
    <property type="entry name" value="Leu-rich_rpt"/>
</dbReference>
<proteinExistence type="inferred from homology"/>
<dbReference type="SMART" id="SM00369">
    <property type="entry name" value="LRR_TYP"/>
    <property type="match status" value="15"/>
</dbReference>
<keyword evidence="4 11" id="KW-0812">Transmembrane</keyword>
<dbReference type="PANTHER" id="PTHR24365">
    <property type="entry name" value="TOLL-LIKE RECEPTOR"/>
    <property type="match status" value="1"/>
</dbReference>
<keyword evidence="3" id="KW-0433">Leucine-rich repeat</keyword>
<evidence type="ECO:0000256" key="1">
    <source>
        <dbReference type="ARBA" id="ARBA00004479"/>
    </source>
</evidence>
<dbReference type="InterPro" id="IPR000372">
    <property type="entry name" value="LRRNT"/>
</dbReference>
<dbReference type="SMART" id="SM00255">
    <property type="entry name" value="TIR"/>
    <property type="match status" value="1"/>
</dbReference>
<evidence type="ECO:0000256" key="6">
    <source>
        <dbReference type="ARBA" id="ARBA00022737"/>
    </source>
</evidence>
<evidence type="ECO:0000256" key="10">
    <source>
        <dbReference type="ARBA" id="ARBA00023180"/>
    </source>
</evidence>
<dbReference type="InterPro" id="IPR000157">
    <property type="entry name" value="TIR_dom"/>
</dbReference>
<keyword evidence="8 11" id="KW-0472">Membrane</keyword>
<protein>
    <recommendedName>
        <fullName evidence="12">TIR domain-containing protein</fullName>
    </recommendedName>
</protein>
<keyword evidence="10" id="KW-0325">Glycoprotein</keyword>
<dbReference type="GO" id="GO:0005886">
    <property type="term" value="C:plasma membrane"/>
    <property type="evidence" value="ECO:0007669"/>
    <property type="project" value="TreeGrafter"/>
</dbReference>
<dbReference type="SUPFAM" id="SSF52200">
    <property type="entry name" value="Toll/Interleukin receptor TIR domain"/>
    <property type="match status" value="1"/>
</dbReference>
<dbReference type="SUPFAM" id="SSF52058">
    <property type="entry name" value="L domain-like"/>
    <property type="match status" value="3"/>
</dbReference>
<dbReference type="GO" id="GO:0002224">
    <property type="term" value="P:toll-like receptor signaling pathway"/>
    <property type="evidence" value="ECO:0007669"/>
    <property type="project" value="InterPro"/>
</dbReference>
<dbReference type="InterPro" id="IPR003591">
    <property type="entry name" value="Leu-rich_rpt_typical-subtyp"/>
</dbReference>
<keyword evidence="6" id="KW-0677">Repeat</keyword>
<dbReference type="PIRSF" id="PIRSF037595">
    <property type="entry name" value="Toll-like_receptor"/>
    <property type="match status" value="1"/>
</dbReference>
<dbReference type="SMART" id="SM00082">
    <property type="entry name" value="LRRCT"/>
    <property type="match status" value="2"/>
</dbReference>
<evidence type="ECO:0000256" key="8">
    <source>
        <dbReference type="ARBA" id="ARBA00023136"/>
    </source>
</evidence>
<dbReference type="PROSITE" id="PS51450">
    <property type="entry name" value="LRR"/>
    <property type="match status" value="3"/>
</dbReference>